<keyword evidence="4" id="KW-1185">Reference proteome</keyword>
<keyword evidence="1" id="KW-0812">Transmembrane</keyword>
<feature type="transmembrane region" description="Helical" evidence="1">
    <location>
        <begin position="396"/>
        <end position="416"/>
    </location>
</feature>
<dbReference type="Proteomes" id="UP000488299">
    <property type="component" value="Unassembled WGS sequence"/>
</dbReference>
<evidence type="ECO:0000313" key="4">
    <source>
        <dbReference type="Proteomes" id="UP000488299"/>
    </source>
</evidence>
<evidence type="ECO:0000259" key="2">
    <source>
        <dbReference type="Pfam" id="PF13785"/>
    </source>
</evidence>
<dbReference type="Pfam" id="PF13785">
    <property type="entry name" value="DUF4178"/>
    <property type="match status" value="1"/>
</dbReference>
<dbReference type="AlphaFoldDB" id="A0A7J5U443"/>
<dbReference type="InterPro" id="IPR025235">
    <property type="entry name" value="DUF4178"/>
</dbReference>
<organism evidence="3 4">
    <name type="scientific">Rudanella paleaurantiibacter</name>
    <dbReference type="NCBI Taxonomy" id="2614655"/>
    <lineage>
        <taxon>Bacteria</taxon>
        <taxon>Pseudomonadati</taxon>
        <taxon>Bacteroidota</taxon>
        <taxon>Cytophagia</taxon>
        <taxon>Cytophagales</taxon>
        <taxon>Cytophagaceae</taxon>
        <taxon>Rudanella</taxon>
    </lineage>
</organism>
<proteinExistence type="predicted"/>
<feature type="transmembrane region" description="Helical" evidence="1">
    <location>
        <begin position="241"/>
        <end position="262"/>
    </location>
</feature>
<gene>
    <name evidence="3" type="ORF">F5984_01255</name>
</gene>
<sequence>MTDALPSDSQPASATLQCPHCGHTITYYDVTGSSFYGCPNCQTFFKYETESLPRRLTQFDNQTKPVLPVGTEGFIEGQFHRVVGYMHRKERGKPYNWVEYILFRADGVYTQLAEYEGHWTYIVPTKAKYKEYGKGGNAYYVDTEERQYRLYNRYDPQTLLAIGEFDWNVLDDDRMRVSEYINPPYTLVAEVSSTRTDWYKGIYKTRQEVANAFGLSPSDLPKPQGTGAAQPAISPEKWQGVLSFTGMALVILFGLQLLLAVVKPRQFVLDTTYSTELDTGATNVSNGLFKPVISPSFTIKGPAALEIRVSADIDNQWVELPMSLVNEQTGQSYEFTKVLEYYHGVDGGESWSEGGAVDEAELSRIPSGRYHLNLYPISQGKTSVRGSLRVTQNPTIFGNLMILLTLLLIYPIYLLFKKQILESNRWQNSDFADEGTE</sequence>
<dbReference type="EMBL" id="WELI01000001">
    <property type="protein sequence ID" value="KAB7732614.1"/>
    <property type="molecule type" value="Genomic_DNA"/>
</dbReference>
<accession>A0A7J5U443</accession>
<comment type="caution">
    <text evidence="3">The sequence shown here is derived from an EMBL/GenBank/DDBJ whole genome shotgun (WGS) entry which is preliminary data.</text>
</comment>
<protein>
    <submittedName>
        <fullName evidence="3">DUF4178 domain-containing protein</fullName>
    </submittedName>
</protein>
<evidence type="ECO:0000256" key="1">
    <source>
        <dbReference type="SAM" id="Phobius"/>
    </source>
</evidence>
<evidence type="ECO:0000313" key="3">
    <source>
        <dbReference type="EMBL" id="KAB7732614.1"/>
    </source>
</evidence>
<dbReference type="RefSeq" id="WP_152122075.1">
    <property type="nucleotide sequence ID" value="NZ_WELI01000001.1"/>
</dbReference>
<keyword evidence="1" id="KW-0472">Membrane</keyword>
<name>A0A7J5U443_9BACT</name>
<feature type="domain" description="DUF4178" evidence="2">
    <location>
        <begin position="69"/>
        <end position="203"/>
    </location>
</feature>
<reference evidence="3 4" key="1">
    <citation type="submission" date="2019-10" db="EMBL/GenBank/DDBJ databases">
        <title>Rudanella paleaurantiibacter sp. nov., isolated from sludge.</title>
        <authorList>
            <person name="Xu S.Q."/>
        </authorList>
    </citation>
    <scope>NUCLEOTIDE SEQUENCE [LARGE SCALE GENOMIC DNA]</scope>
    <source>
        <strain evidence="3 4">HX-22-17</strain>
    </source>
</reference>
<keyword evidence="1" id="KW-1133">Transmembrane helix</keyword>